<feature type="chain" id="PRO_5030800614" evidence="3">
    <location>
        <begin position="22"/>
        <end position="385"/>
    </location>
</feature>
<keyword evidence="1" id="KW-0175">Coiled coil</keyword>
<evidence type="ECO:0000313" key="4">
    <source>
        <dbReference type="EMBL" id="CAD9992056.1"/>
    </source>
</evidence>
<accession>A0A7S2YS27</accession>
<feature type="signal peptide" evidence="3">
    <location>
        <begin position="1"/>
        <end position="21"/>
    </location>
</feature>
<dbReference type="AlphaFoldDB" id="A0A7S2YS27"/>
<sequence>MKRIFCLLSLVTLDMSIVSQAWTMPRPNQRSRLPQLPSIKFAKMISAMGESTESLNPRKVLAEISTTLVVVGALLGDAPLVNAADESSTIAASTQASGAPPAVVLVESASPPSTPPRTITTVAAPVTATPPPTILAAAPVSSTTVEESLLVPEQAAPAVTVQKAEQNVEKEEKELVAELKKDRADEVIEQKETDKLITELENQQTLQPDPKPAETTTVAAASPASPAPAPTTTEQLITQLEKDEEKVEKETLVLIEKVKDLQAVEQAEISADKAASDMAKAQQTEQEATDTKEFLKALETRSSDTEDLIAKLKERSKGYYNPKTGRYDNMSKDDFVQRAKTFNRENDVLLEALKVREKSTEEFMTEYNKFLGSLQTRLSSIVGEG</sequence>
<evidence type="ECO:0000256" key="2">
    <source>
        <dbReference type="SAM" id="MobiDB-lite"/>
    </source>
</evidence>
<reference evidence="4" key="1">
    <citation type="submission" date="2021-01" db="EMBL/GenBank/DDBJ databases">
        <authorList>
            <person name="Corre E."/>
            <person name="Pelletier E."/>
            <person name="Niang G."/>
            <person name="Scheremetjew M."/>
            <person name="Finn R."/>
            <person name="Kale V."/>
            <person name="Holt S."/>
            <person name="Cochrane G."/>
            <person name="Meng A."/>
            <person name="Brown T."/>
            <person name="Cohen L."/>
        </authorList>
    </citation>
    <scope>NUCLEOTIDE SEQUENCE</scope>
    <source>
        <strain evidence="4">CCMP125</strain>
    </source>
</reference>
<name>A0A7S2YS27_9STRA</name>
<keyword evidence="3" id="KW-0732">Signal</keyword>
<feature type="coiled-coil region" evidence="1">
    <location>
        <begin position="264"/>
        <end position="315"/>
    </location>
</feature>
<gene>
    <name evidence="4" type="ORF">APAL1065_LOCUS25679</name>
</gene>
<feature type="compositionally biased region" description="Low complexity" evidence="2">
    <location>
        <begin position="213"/>
        <end position="231"/>
    </location>
</feature>
<evidence type="ECO:0000256" key="1">
    <source>
        <dbReference type="SAM" id="Coils"/>
    </source>
</evidence>
<protein>
    <submittedName>
        <fullName evidence="4">Uncharacterized protein</fullName>
    </submittedName>
</protein>
<evidence type="ECO:0000256" key="3">
    <source>
        <dbReference type="SAM" id="SignalP"/>
    </source>
</evidence>
<dbReference type="EMBL" id="HBHT01038228">
    <property type="protein sequence ID" value="CAD9992056.1"/>
    <property type="molecule type" value="Transcribed_RNA"/>
</dbReference>
<organism evidence="4">
    <name type="scientific">Entomoneis paludosa</name>
    <dbReference type="NCBI Taxonomy" id="265537"/>
    <lineage>
        <taxon>Eukaryota</taxon>
        <taxon>Sar</taxon>
        <taxon>Stramenopiles</taxon>
        <taxon>Ochrophyta</taxon>
        <taxon>Bacillariophyta</taxon>
        <taxon>Bacillariophyceae</taxon>
        <taxon>Bacillariophycidae</taxon>
        <taxon>Entomoneidaceae</taxon>
        <taxon>Entomoneis</taxon>
    </lineage>
</organism>
<proteinExistence type="predicted"/>
<feature type="region of interest" description="Disordered" evidence="2">
    <location>
        <begin position="201"/>
        <end position="231"/>
    </location>
</feature>